<dbReference type="RefSeq" id="WP_145029419.1">
    <property type="nucleotide sequence ID" value="NZ_CP036271.1"/>
</dbReference>
<protein>
    <submittedName>
        <fullName evidence="1">Uncharacterized protein</fullName>
    </submittedName>
</protein>
<organism evidence="1 2">
    <name type="scientific">Caulifigura coniformis</name>
    <dbReference type="NCBI Taxonomy" id="2527983"/>
    <lineage>
        <taxon>Bacteria</taxon>
        <taxon>Pseudomonadati</taxon>
        <taxon>Planctomycetota</taxon>
        <taxon>Planctomycetia</taxon>
        <taxon>Planctomycetales</taxon>
        <taxon>Planctomycetaceae</taxon>
        <taxon>Caulifigura</taxon>
    </lineage>
</organism>
<gene>
    <name evidence="1" type="ORF">Pan44_18870</name>
</gene>
<dbReference type="AlphaFoldDB" id="A0A517SCK8"/>
<proteinExistence type="predicted"/>
<evidence type="ECO:0000313" key="1">
    <source>
        <dbReference type="EMBL" id="QDT53861.1"/>
    </source>
</evidence>
<name>A0A517SCK8_9PLAN</name>
<dbReference type="KEGG" id="ccos:Pan44_18870"/>
<accession>A0A517SCK8</accession>
<dbReference type="InParanoid" id="A0A517SCK8"/>
<keyword evidence="2" id="KW-1185">Reference proteome</keyword>
<dbReference type="Proteomes" id="UP000315700">
    <property type="component" value="Chromosome"/>
</dbReference>
<evidence type="ECO:0000313" key="2">
    <source>
        <dbReference type="Proteomes" id="UP000315700"/>
    </source>
</evidence>
<dbReference type="EMBL" id="CP036271">
    <property type="protein sequence ID" value="QDT53861.1"/>
    <property type="molecule type" value="Genomic_DNA"/>
</dbReference>
<sequence length="364" mass="40212">MLRVRRRLDPEFLKCLSEHDAIPKSTAVESWLREHESVKTGQIGKLLKGAAVSPVYAQKLVSYVLNNASTKNVRRTFEALQAFLSSKSSRNVSELGPAAIASMLLLEDEKDHLSNAMVGFLTLWDTEALVEGVVAGCPDYMLPDVVQWLFASCGRSAAEQSLELAKAERVGAAVIRRSQESYGRIIRNRLTFDPWSIALSCYRGHAVGAHIVLPLKESVYTSIRRGDVWPLDLGAEAIERPSNYILLEAVADRPPELDGPDENISRRILMSVMVQIAACTYRPGYVLPPIHCLSFGATPVSERRLISDGYKRVGTCLPGSNIPLYEMIVDLSRSLSLKAYVRSVLHVVGMATRDMIVPPRYSGS</sequence>
<dbReference type="OrthoDB" id="244873at2"/>
<reference evidence="1 2" key="1">
    <citation type="submission" date="2019-02" db="EMBL/GenBank/DDBJ databases">
        <title>Deep-cultivation of Planctomycetes and their phenomic and genomic characterization uncovers novel biology.</title>
        <authorList>
            <person name="Wiegand S."/>
            <person name="Jogler M."/>
            <person name="Boedeker C."/>
            <person name="Pinto D."/>
            <person name="Vollmers J."/>
            <person name="Rivas-Marin E."/>
            <person name="Kohn T."/>
            <person name="Peeters S.H."/>
            <person name="Heuer A."/>
            <person name="Rast P."/>
            <person name="Oberbeckmann S."/>
            <person name="Bunk B."/>
            <person name="Jeske O."/>
            <person name="Meyerdierks A."/>
            <person name="Storesund J.E."/>
            <person name="Kallscheuer N."/>
            <person name="Luecker S."/>
            <person name="Lage O.M."/>
            <person name="Pohl T."/>
            <person name="Merkel B.J."/>
            <person name="Hornburger P."/>
            <person name="Mueller R.-W."/>
            <person name="Bruemmer F."/>
            <person name="Labrenz M."/>
            <person name="Spormann A.M."/>
            <person name="Op den Camp H."/>
            <person name="Overmann J."/>
            <person name="Amann R."/>
            <person name="Jetten M.S.M."/>
            <person name="Mascher T."/>
            <person name="Medema M.H."/>
            <person name="Devos D.P."/>
            <person name="Kaster A.-K."/>
            <person name="Ovreas L."/>
            <person name="Rohde M."/>
            <person name="Galperin M.Y."/>
            <person name="Jogler C."/>
        </authorList>
    </citation>
    <scope>NUCLEOTIDE SEQUENCE [LARGE SCALE GENOMIC DNA]</scope>
    <source>
        <strain evidence="1 2">Pan44</strain>
    </source>
</reference>